<comment type="caution">
    <text evidence="2">The sequence shown here is derived from an EMBL/GenBank/DDBJ whole genome shotgun (WGS) entry which is preliminary data.</text>
</comment>
<reference evidence="2 4" key="1">
    <citation type="submission" date="2023-10" db="EMBL/GenBank/DDBJ databases">
        <title>Genomes of two closely related lineages of the louse Polyplax serrata with different host specificities.</title>
        <authorList>
            <person name="Martinu J."/>
            <person name="Tarabai H."/>
            <person name="Stefka J."/>
            <person name="Hypsa V."/>
        </authorList>
    </citation>
    <scope>NUCLEOTIDE SEQUENCE [LARGE SCALE GENOMIC DNA]</scope>
    <source>
        <strain evidence="1">98ZLc_SE</strain>
        <strain evidence="2">HR10_N</strain>
    </source>
</reference>
<dbReference type="Proteomes" id="UP001359485">
    <property type="component" value="Unassembled WGS sequence"/>
</dbReference>
<proteinExistence type="predicted"/>
<dbReference type="PANTHER" id="PTHR47456:SF1">
    <property type="entry name" value="PHD-TYPE DOMAIN-CONTAINING PROTEIN"/>
    <property type="match status" value="1"/>
</dbReference>
<name>A0AAN8PDA1_POLSC</name>
<dbReference type="Proteomes" id="UP001372834">
    <property type="component" value="Unassembled WGS sequence"/>
</dbReference>
<sequence>MTDLKDLYGTEVEQEKDDISFMSLMSTSTVEDILAKYLMDFAIEEDYVLGYINDLNTFREILKKMRDLGFAFSVRDSDARRKQREKVRKVPVNDQTSDGEGGNDLFSHLTVFYQLKAMHIKFFGLPFTIDKTTHYQCAYGCKYYKSRAGSTKLKAENTDLKQTKKKKRVGSKKMGCLAKMTIKHITVYPDYKLDMESDWRKKKKLIENLRRDLSDDSKIVSQFQRFYLSVSLQSSHNHPPIIIKPKLKIQKPKSNKVLLRGNRLMKTVRSEGEEEKEEIGKMPLNPEPENSWNCIELATSSFLEEQEGREEIPVKMLSLKDDSFFQTLVKFPTTSGLLEQVEGKQKDIKIEIKAFEPTENMSTIEVYEYQPTIQELQTLFKEKLKNLYTLCTNCTNGALILRLAGYLEQVEMELSKDVNYSNL</sequence>
<dbReference type="GO" id="GO:0003700">
    <property type="term" value="F:DNA-binding transcription factor activity"/>
    <property type="evidence" value="ECO:0007669"/>
    <property type="project" value="InterPro"/>
</dbReference>
<accession>A0AAN8PDA1</accession>
<dbReference type="Pfam" id="PF15299">
    <property type="entry name" value="ALS2CR8"/>
    <property type="match status" value="1"/>
</dbReference>
<dbReference type="AlphaFoldDB" id="A0AAN8PDA1"/>
<protein>
    <submittedName>
        <fullName evidence="2">Uncharacterized protein</fullName>
    </submittedName>
</protein>
<evidence type="ECO:0000313" key="4">
    <source>
        <dbReference type="Proteomes" id="UP001372834"/>
    </source>
</evidence>
<dbReference type="EMBL" id="JAWJWF010000049">
    <property type="protein sequence ID" value="KAK6618983.1"/>
    <property type="molecule type" value="Genomic_DNA"/>
</dbReference>
<organism evidence="2 4">
    <name type="scientific">Polyplax serrata</name>
    <name type="common">Common mouse louse</name>
    <dbReference type="NCBI Taxonomy" id="468196"/>
    <lineage>
        <taxon>Eukaryota</taxon>
        <taxon>Metazoa</taxon>
        <taxon>Ecdysozoa</taxon>
        <taxon>Arthropoda</taxon>
        <taxon>Hexapoda</taxon>
        <taxon>Insecta</taxon>
        <taxon>Pterygota</taxon>
        <taxon>Neoptera</taxon>
        <taxon>Paraneoptera</taxon>
        <taxon>Psocodea</taxon>
        <taxon>Troctomorpha</taxon>
        <taxon>Phthiraptera</taxon>
        <taxon>Anoplura</taxon>
        <taxon>Polyplacidae</taxon>
        <taxon>Polyplax</taxon>
    </lineage>
</organism>
<dbReference type="EMBL" id="JAWJWE010000038">
    <property type="protein sequence ID" value="KAK6623737.1"/>
    <property type="molecule type" value="Genomic_DNA"/>
</dbReference>
<keyword evidence="3" id="KW-1185">Reference proteome</keyword>
<dbReference type="PANTHER" id="PTHR47456">
    <property type="entry name" value="PHD-TYPE DOMAIN-CONTAINING PROTEIN"/>
    <property type="match status" value="1"/>
</dbReference>
<evidence type="ECO:0000313" key="3">
    <source>
        <dbReference type="Proteomes" id="UP001359485"/>
    </source>
</evidence>
<dbReference type="InterPro" id="IPR029309">
    <property type="entry name" value="CaRF"/>
</dbReference>
<gene>
    <name evidence="2" type="ORF">RUM43_009590</name>
    <name evidence="1" type="ORF">RUM44_003364</name>
</gene>
<evidence type="ECO:0000313" key="1">
    <source>
        <dbReference type="EMBL" id="KAK6618983.1"/>
    </source>
</evidence>
<evidence type="ECO:0000313" key="2">
    <source>
        <dbReference type="EMBL" id="KAK6623737.1"/>
    </source>
</evidence>